<name>A0AAE9MTF1_9SPIR</name>
<evidence type="ECO:0000313" key="1">
    <source>
        <dbReference type="EMBL" id="UTY32743.1"/>
    </source>
</evidence>
<proteinExistence type="predicted"/>
<sequence>MIWKRTAGSYKHSHKKITKSFEKALDIKQPIGQNSQLHSFTASQLHSFTASQLHSFTASQLHSFTASQLHSFTASQLHS</sequence>
<accession>A0AAE9MTF1</accession>
<reference evidence="1" key="1">
    <citation type="submission" date="2019-04" db="EMBL/GenBank/DDBJ databases">
        <title>Whole genome sequencing of oral phylogroup 2 treponemes.</title>
        <authorList>
            <person name="Chan Y."/>
            <person name="Zeng H.H."/>
            <person name="Yu X.L."/>
            <person name="Leung W.K."/>
            <person name="Watt R.M."/>
        </authorList>
    </citation>
    <scope>NUCLEOTIDE SEQUENCE</scope>
    <source>
        <strain evidence="1">OMZ 835</strain>
    </source>
</reference>
<dbReference type="Proteomes" id="UP001058682">
    <property type="component" value="Chromosome"/>
</dbReference>
<gene>
    <name evidence="1" type="ORF">E4N74_00990</name>
</gene>
<evidence type="ECO:0000313" key="2">
    <source>
        <dbReference type="Proteomes" id="UP001058682"/>
    </source>
</evidence>
<dbReference type="AlphaFoldDB" id="A0AAE9MTF1"/>
<organism evidence="1 2">
    <name type="scientific">Treponema putidum</name>
    <dbReference type="NCBI Taxonomy" id="221027"/>
    <lineage>
        <taxon>Bacteria</taxon>
        <taxon>Pseudomonadati</taxon>
        <taxon>Spirochaetota</taxon>
        <taxon>Spirochaetia</taxon>
        <taxon>Spirochaetales</taxon>
        <taxon>Treponemataceae</taxon>
        <taxon>Treponema</taxon>
    </lineage>
</organism>
<protein>
    <submittedName>
        <fullName evidence="1">Uncharacterized protein</fullName>
    </submittedName>
</protein>
<dbReference type="EMBL" id="CP038804">
    <property type="protein sequence ID" value="UTY32743.1"/>
    <property type="molecule type" value="Genomic_DNA"/>
</dbReference>
<dbReference type="RefSeq" id="WP_255818405.1">
    <property type="nucleotide sequence ID" value="NZ_CP038804.1"/>
</dbReference>